<dbReference type="PROSITE" id="PS00444">
    <property type="entry name" value="POLYPRENYL_SYNTHASE_2"/>
    <property type="match status" value="1"/>
</dbReference>
<evidence type="ECO:0000313" key="14">
    <source>
        <dbReference type="Proteomes" id="UP001498398"/>
    </source>
</evidence>
<evidence type="ECO:0000256" key="3">
    <source>
        <dbReference type="ARBA" id="ARBA00022723"/>
    </source>
</evidence>
<dbReference type="PANTHER" id="PTHR12001">
    <property type="entry name" value="GERANYLGERANYL PYROPHOSPHATE SYNTHASE"/>
    <property type="match status" value="1"/>
</dbReference>
<comment type="cofactor">
    <cofactor evidence="1">
        <name>Mg(2+)</name>
        <dbReference type="ChEBI" id="CHEBI:18420"/>
    </cofactor>
</comment>
<dbReference type="InterPro" id="IPR000092">
    <property type="entry name" value="Polyprenyl_synt"/>
</dbReference>
<keyword evidence="3" id="KW-0479">Metal-binding</keyword>
<evidence type="ECO:0000256" key="9">
    <source>
        <dbReference type="ARBA" id="ARBA00032873"/>
    </source>
</evidence>
<keyword evidence="14" id="KW-1185">Reference proteome</keyword>
<reference evidence="13 14" key="1">
    <citation type="submission" date="2024-01" db="EMBL/GenBank/DDBJ databases">
        <title>A draft genome for the cacao thread blight pathogen Marasmiellus scandens.</title>
        <authorList>
            <person name="Baruah I.K."/>
            <person name="Leung J."/>
            <person name="Bukari Y."/>
            <person name="Amoako-Attah I."/>
            <person name="Meinhardt L.W."/>
            <person name="Bailey B.A."/>
            <person name="Cohen S.P."/>
        </authorList>
    </citation>
    <scope>NUCLEOTIDE SEQUENCE [LARGE SCALE GENOMIC DNA]</scope>
    <source>
        <strain evidence="13 14">GH-19</strain>
    </source>
</reference>
<evidence type="ECO:0000256" key="11">
    <source>
        <dbReference type="RuleBase" id="RU004466"/>
    </source>
</evidence>
<dbReference type="SUPFAM" id="SSF48576">
    <property type="entry name" value="Terpenoid synthases"/>
    <property type="match status" value="1"/>
</dbReference>
<sequence>MSWSIPNFFQLDFGMVSLTGILASLPGLSSNDKVSPLYEKDIKQSDQRKLLEPFEYYRQLGGKGRRELLLNSLNYHLQLPQRWVSGVASIIEDLHNASLLLDDIEDGSVLRRGSVSAHVKYGIPLTINSANYVFFIAMTKINALAVEFGASTDYMVSIFCEEMLELHRGQGLELWWRQNAVCPTVDEYLLMAERIFNAETGALLRMSARLLMSHPFVRADQTLVDIIVNIGLLYQIRDDYINLTSINFQDKKGFAEDLTEGKFSFPIIHSLEHENDSGLLEIIRQRPEDVEIKKQAIEIIRRTGSLKYTHECLRKREDQLKDAIIAIGGSPGLEKFVAQLSVDNVVVE</sequence>
<feature type="chain" id="PRO_5046578158" description="(2E,6E)-farnesyl diphosphate synthase" evidence="12">
    <location>
        <begin position="24"/>
        <end position="348"/>
    </location>
</feature>
<accession>A0ABR1JID4</accession>
<evidence type="ECO:0000256" key="8">
    <source>
        <dbReference type="ARBA" id="ARBA00032448"/>
    </source>
</evidence>
<evidence type="ECO:0000256" key="2">
    <source>
        <dbReference type="ARBA" id="ARBA00006706"/>
    </source>
</evidence>
<dbReference type="Pfam" id="PF00348">
    <property type="entry name" value="polyprenyl_synt"/>
    <property type="match status" value="1"/>
</dbReference>
<evidence type="ECO:0000256" key="5">
    <source>
        <dbReference type="ARBA" id="ARBA00032052"/>
    </source>
</evidence>
<keyword evidence="11" id="KW-0808">Transferase</keyword>
<keyword evidence="4" id="KW-0460">Magnesium</keyword>
<dbReference type="Proteomes" id="UP001498398">
    <property type="component" value="Unassembled WGS sequence"/>
</dbReference>
<name>A0ABR1JID4_9AGAR</name>
<evidence type="ECO:0000313" key="13">
    <source>
        <dbReference type="EMBL" id="KAK7460592.1"/>
    </source>
</evidence>
<protein>
    <recommendedName>
        <fullName evidence="9">(2E,6E)-farnesyl diphosphate synthase</fullName>
    </recommendedName>
    <alternativeName>
        <fullName evidence="8">Dimethylallyltranstransferase</fullName>
    </alternativeName>
    <alternativeName>
        <fullName evidence="7">Farnesyl diphosphate synthase</fullName>
    </alternativeName>
    <alternativeName>
        <fullName evidence="5">Farnesyltranstransferase</fullName>
    </alternativeName>
    <alternativeName>
        <fullName evidence="10">Geranylgeranyl diphosphate synthase</fullName>
    </alternativeName>
    <alternativeName>
        <fullName evidence="6">Geranyltranstransferase</fullName>
    </alternativeName>
</protein>
<proteinExistence type="inferred from homology"/>
<keyword evidence="12" id="KW-0732">Signal</keyword>
<dbReference type="PANTHER" id="PTHR12001:SF44">
    <property type="entry name" value="GERANYLGERANYL PYROPHOSPHATE SYNTHASE"/>
    <property type="match status" value="1"/>
</dbReference>
<evidence type="ECO:0000256" key="6">
    <source>
        <dbReference type="ARBA" id="ARBA00032380"/>
    </source>
</evidence>
<evidence type="ECO:0000256" key="12">
    <source>
        <dbReference type="SAM" id="SignalP"/>
    </source>
</evidence>
<dbReference type="InterPro" id="IPR008949">
    <property type="entry name" value="Isoprenoid_synthase_dom_sf"/>
</dbReference>
<dbReference type="InterPro" id="IPR033749">
    <property type="entry name" value="Polyprenyl_synt_CS"/>
</dbReference>
<dbReference type="Gene3D" id="1.10.600.10">
    <property type="entry name" value="Farnesyl Diphosphate Synthase"/>
    <property type="match status" value="1"/>
</dbReference>
<evidence type="ECO:0000256" key="4">
    <source>
        <dbReference type="ARBA" id="ARBA00022842"/>
    </source>
</evidence>
<comment type="caution">
    <text evidence="13">The sequence shown here is derived from an EMBL/GenBank/DDBJ whole genome shotgun (WGS) entry which is preliminary data.</text>
</comment>
<evidence type="ECO:0000256" key="7">
    <source>
        <dbReference type="ARBA" id="ARBA00032424"/>
    </source>
</evidence>
<dbReference type="PROSITE" id="PS00723">
    <property type="entry name" value="POLYPRENYL_SYNTHASE_1"/>
    <property type="match status" value="1"/>
</dbReference>
<organism evidence="13 14">
    <name type="scientific">Marasmiellus scandens</name>
    <dbReference type="NCBI Taxonomy" id="2682957"/>
    <lineage>
        <taxon>Eukaryota</taxon>
        <taxon>Fungi</taxon>
        <taxon>Dikarya</taxon>
        <taxon>Basidiomycota</taxon>
        <taxon>Agaricomycotina</taxon>
        <taxon>Agaricomycetes</taxon>
        <taxon>Agaricomycetidae</taxon>
        <taxon>Agaricales</taxon>
        <taxon>Marasmiineae</taxon>
        <taxon>Omphalotaceae</taxon>
        <taxon>Marasmiellus</taxon>
    </lineage>
</organism>
<feature type="signal peptide" evidence="12">
    <location>
        <begin position="1"/>
        <end position="23"/>
    </location>
</feature>
<gene>
    <name evidence="13" type="primary">BTS1_1</name>
    <name evidence="13" type="ORF">VKT23_009313</name>
</gene>
<dbReference type="SFLD" id="SFLDS00005">
    <property type="entry name" value="Isoprenoid_Synthase_Type_I"/>
    <property type="match status" value="1"/>
</dbReference>
<dbReference type="EMBL" id="JBANRG010000015">
    <property type="protein sequence ID" value="KAK7460592.1"/>
    <property type="molecule type" value="Genomic_DNA"/>
</dbReference>
<comment type="similarity">
    <text evidence="2 11">Belongs to the FPP/GGPP synthase family.</text>
</comment>
<evidence type="ECO:0000256" key="10">
    <source>
        <dbReference type="ARBA" id="ARBA00033096"/>
    </source>
</evidence>
<evidence type="ECO:0000256" key="1">
    <source>
        <dbReference type="ARBA" id="ARBA00001946"/>
    </source>
</evidence>